<feature type="transmembrane region" description="Helical" evidence="1">
    <location>
        <begin position="126"/>
        <end position="145"/>
    </location>
</feature>
<feature type="transmembrane region" description="Helical" evidence="1">
    <location>
        <begin position="210"/>
        <end position="226"/>
    </location>
</feature>
<evidence type="ECO:0000256" key="1">
    <source>
        <dbReference type="SAM" id="Phobius"/>
    </source>
</evidence>
<dbReference type="EMBL" id="JBHTKL010000001">
    <property type="protein sequence ID" value="MFD1018306.1"/>
    <property type="molecule type" value="Genomic_DNA"/>
</dbReference>
<comment type="caution">
    <text evidence="2">The sequence shown here is derived from an EMBL/GenBank/DDBJ whole genome shotgun (WGS) entry which is preliminary data.</text>
</comment>
<evidence type="ECO:0000313" key="2">
    <source>
        <dbReference type="EMBL" id="MFD1018306.1"/>
    </source>
</evidence>
<protein>
    <submittedName>
        <fullName evidence="2">Uncharacterized protein</fullName>
    </submittedName>
</protein>
<feature type="transmembrane region" description="Helical" evidence="1">
    <location>
        <begin position="92"/>
        <end position="114"/>
    </location>
</feature>
<sequence length="233" mass="26676">MMVIVSKLEWRTEMRDTLAIGPLNIYVPYLMVAVVLLIGYGYIFLLLHTHNRKNKKILAGEWVQMMLLTILIWKFSNALFHPIQAINNPARILYLNGGTYGWVLGSVIAGLVFLKNGKHHHISIHAMSLITIAPTILAIGFYGLLKGWVVQYLPLTAIMLYSYLVFLSFVVLYKKVDHHWLTSLRILQWALIGTVLYFIALGQATWNFDALWIVAVLSISILIIDYKQAHQRK</sequence>
<keyword evidence="3" id="KW-1185">Reference proteome</keyword>
<name>A0ABW3KZ05_9BACI</name>
<feature type="transmembrane region" description="Helical" evidence="1">
    <location>
        <begin position="26"/>
        <end position="47"/>
    </location>
</feature>
<evidence type="ECO:0000313" key="3">
    <source>
        <dbReference type="Proteomes" id="UP001596990"/>
    </source>
</evidence>
<accession>A0ABW3KZ05</accession>
<feature type="transmembrane region" description="Helical" evidence="1">
    <location>
        <begin position="151"/>
        <end position="174"/>
    </location>
</feature>
<feature type="transmembrane region" description="Helical" evidence="1">
    <location>
        <begin position="186"/>
        <end position="204"/>
    </location>
</feature>
<dbReference type="Proteomes" id="UP001596990">
    <property type="component" value="Unassembled WGS sequence"/>
</dbReference>
<keyword evidence="1" id="KW-1133">Transmembrane helix</keyword>
<gene>
    <name evidence="2" type="ORF">ACFQ2J_03750</name>
</gene>
<keyword evidence="1" id="KW-0472">Membrane</keyword>
<reference evidence="3" key="1">
    <citation type="journal article" date="2019" name="Int. J. Syst. Evol. Microbiol.">
        <title>The Global Catalogue of Microorganisms (GCM) 10K type strain sequencing project: providing services to taxonomists for standard genome sequencing and annotation.</title>
        <authorList>
            <consortium name="The Broad Institute Genomics Platform"/>
            <consortium name="The Broad Institute Genome Sequencing Center for Infectious Disease"/>
            <person name="Wu L."/>
            <person name="Ma J."/>
        </authorList>
    </citation>
    <scope>NUCLEOTIDE SEQUENCE [LARGE SCALE GENOMIC DNA]</scope>
    <source>
        <strain evidence="3">CCUG 56607</strain>
    </source>
</reference>
<keyword evidence="1" id="KW-0812">Transmembrane</keyword>
<feature type="transmembrane region" description="Helical" evidence="1">
    <location>
        <begin position="59"/>
        <end position="80"/>
    </location>
</feature>
<proteinExistence type="predicted"/>
<organism evidence="2 3">
    <name type="scientific">Thalassobacillus hwangdonensis</name>
    <dbReference type="NCBI Taxonomy" id="546108"/>
    <lineage>
        <taxon>Bacteria</taxon>
        <taxon>Bacillati</taxon>
        <taxon>Bacillota</taxon>
        <taxon>Bacilli</taxon>
        <taxon>Bacillales</taxon>
        <taxon>Bacillaceae</taxon>
        <taxon>Thalassobacillus</taxon>
    </lineage>
</organism>